<accession>A0AB40AV43</accession>
<reference evidence="3 4" key="1">
    <citation type="submission" date="2025-04" db="UniProtKB">
        <authorList>
            <consortium name="RefSeq"/>
        </authorList>
    </citation>
    <scope>IDENTIFICATION</scope>
</reference>
<dbReference type="RefSeq" id="XP_039118795.1">
    <property type="nucleotide sequence ID" value="XM_039262861.1"/>
</dbReference>
<keyword evidence="2" id="KW-1185">Reference proteome</keyword>
<name>A0AB40AV43_DIOCR</name>
<dbReference type="InterPro" id="IPR005162">
    <property type="entry name" value="Retrotrans_gag_dom"/>
</dbReference>
<evidence type="ECO:0000313" key="3">
    <source>
        <dbReference type="RefSeq" id="XP_039118795.1"/>
    </source>
</evidence>
<dbReference type="RefSeq" id="XP_039118796.1">
    <property type="nucleotide sequence ID" value="XM_039262862.1"/>
</dbReference>
<feature type="domain" description="Retrotransposon gag" evidence="1">
    <location>
        <begin position="162"/>
        <end position="251"/>
    </location>
</feature>
<proteinExistence type="predicted"/>
<dbReference type="PANTHER" id="PTHR15503:SF22">
    <property type="entry name" value="TRANSPOSON TY3-I GAG POLYPROTEIN"/>
    <property type="match status" value="1"/>
</dbReference>
<dbReference type="GeneID" id="120254848"/>
<dbReference type="AlphaFoldDB" id="A0AB40AV43"/>
<evidence type="ECO:0000259" key="1">
    <source>
        <dbReference type="Pfam" id="PF03732"/>
    </source>
</evidence>
<gene>
    <name evidence="3 4" type="primary">LOC120254848</name>
</gene>
<dbReference type="Proteomes" id="UP001515500">
    <property type="component" value="Unplaced"/>
</dbReference>
<dbReference type="InterPro" id="IPR021109">
    <property type="entry name" value="Peptidase_aspartic_dom_sf"/>
</dbReference>
<dbReference type="CDD" id="cd00303">
    <property type="entry name" value="retropepsin_like"/>
    <property type="match status" value="1"/>
</dbReference>
<evidence type="ECO:0000313" key="4">
    <source>
        <dbReference type="RefSeq" id="XP_039118796.1"/>
    </source>
</evidence>
<dbReference type="Pfam" id="PF03732">
    <property type="entry name" value="Retrotrans_gag"/>
    <property type="match status" value="1"/>
</dbReference>
<sequence>MTDGMMTRAKAVDEQLSAIADQLARHDAVFTKIDSLCATVQQHSDSFDLLRKSHAESFDILRSSLAAQQSVMAEMMMKLQQLDKATTHPPLLPLPTPKQGTNLLQASPLSPLSLHSSSSMPSTRLPTIDVPLFTGENVLGWLFQMNHFFSFHQIPDDHRLPIAAFYMSGSALQWFQWLHTTDQLHHWDDFVRKLELRFGPSSFANHEAALFKLKQTSSLTAYLQEFESLSTRVVGLSQQSLLNCFLSGLREDVQRELYILKPASIHDAVGMSKLVEDKFQASRSAASRALFHRPPALAPNPSAQRPNSLPIKRLTPTEMAARREKGLCFNCDAKFTPGHRCNPAQFLCLLMEPEDLVSPTEEPPPELQAPSLDLVPEGYLDAETPSISLHALTGQVVPSTLKIAGTINGKDIIVLIDGGSTNNFVQTKLANHLGLTVQPSNHLRVTVGNGDAVTCGGACLAVPLKLGDETFVVDLLLLPIYGADVVLGVQWMRQLGPILFDYGELWMEFNHLGHQVRLKGLDRVQYDSTRPASLRQSQSDSAQLYQLTVEPV</sequence>
<dbReference type="Gene3D" id="2.40.70.10">
    <property type="entry name" value="Acid Proteases"/>
    <property type="match status" value="1"/>
</dbReference>
<evidence type="ECO:0000313" key="2">
    <source>
        <dbReference type="Proteomes" id="UP001515500"/>
    </source>
</evidence>
<dbReference type="PANTHER" id="PTHR15503">
    <property type="entry name" value="LDOC1 RELATED"/>
    <property type="match status" value="1"/>
</dbReference>
<dbReference type="Pfam" id="PF08284">
    <property type="entry name" value="RVP_2"/>
    <property type="match status" value="1"/>
</dbReference>
<organism evidence="2 3">
    <name type="scientific">Dioscorea cayennensis subsp. rotundata</name>
    <name type="common">White Guinea yam</name>
    <name type="synonym">Dioscorea rotundata</name>
    <dbReference type="NCBI Taxonomy" id="55577"/>
    <lineage>
        <taxon>Eukaryota</taxon>
        <taxon>Viridiplantae</taxon>
        <taxon>Streptophyta</taxon>
        <taxon>Embryophyta</taxon>
        <taxon>Tracheophyta</taxon>
        <taxon>Spermatophyta</taxon>
        <taxon>Magnoliopsida</taxon>
        <taxon>Liliopsida</taxon>
        <taxon>Dioscoreales</taxon>
        <taxon>Dioscoreaceae</taxon>
        <taxon>Dioscorea</taxon>
    </lineage>
</organism>
<dbReference type="InterPro" id="IPR032567">
    <property type="entry name" value="RTL1-rel"/>
</dbReference>
<protein>
    <submittedName>
        <fullName evidence="3 4">Uncharacterized protein LOC120254848</fullName>
    </submittedName>
</protein>
<dbReference type="SUPFAM" id="SSF50630">
    <property type="entry name" value="Acid proteases"/>
    <property type="match status" value="1"/>
</dbReference>